<feature type="transmembrane region" description="Helical" evidence="1">
    <location>
        <begin position="156"/>
        <end position="174"/>
    </location>
</feature>
<evidence type="ECO:0000313" key="3">
    <source>
        <dbReference type="Proteomes" id="UP000002028"/>
    </source>
</evidence>
<organism evidence="2 3">
    <name type="scientific">Spirosoma linguale (strain ATCC 33905 / DSM 74 / LMG 10896 / Claus 1)</name>
    <dbReference type="NCBI Taxonomy" id="504472"/>
    <lineage>
        <taxon>Bacteria</taxon>
        <taxon>Pseudomonadati</taxon>
        <taxon>Bacteroidota</taxon>
        <taxon>Cytophagia</taxon>
        <taxon>Cytophagales</taxon>
        <taxon>Cytophagaceae</taxon>
        <taxon>Spirosoma</taxon>
    </lineage>
</organism>
<dbReference type="HOGENOM" id="CLU_1353914_0_0_10"/>
<dbReference type="AlphaFoldDB" id="D2QBG4"/>
<dbReference type="RefSeq" id="WP_012924698.1">
    <property type="nucleotide sequence ID" value="NC_013730.1"/>
</dbReference>
<dbReference type="STRING" id="504472.Slin_0073"/>
<dbReference type="EMBL" id="CP001769">
    <property type="protein sequence ID" value="ADB36146.1"/>
    <property type="molecule type" value="Genomic_DNA"/>
</dbReference>
<name>D2QBG4_SPILD</name>
<feature type="transmembrane region" description="Helical" evidence="1">
    <location>
        <begin position="69"/>
        <end position="90"/>
    </location>
</feature>
<accession>D2QBG4</accession>
<proteinExistence type="predicted"/>
<dbReference type="Proteomes" id="UP000002028">
    <property type="component" value="Chromosome"/>
</dbReference>
<gene>
    <name evidence="2" type="ordered locus">Slin_0073</name>
</gene>
<feature type="transmembrane region" description="Helical" evidence="1">
    <location>
        <begin position="46"/>
        <end position="63"/>
    </location>
</feature>
<evidence type="ECO:0000313" key="2">
    <source>
        <dbReference type="EMBL" id="ADB36146.1"/>
    </source>
</evidence>
<protein>
    <submittedName>
        <fullName evidence="2">Uncharacterized protein</fullName>
    </submittedName>
</protein>
<keyword evidence="1" id="KW-0812">Transmembrane</keyword>
<dbReference type="KEGG" id="sli:Slin_0073"/>
<feature type="transmembrane region" description="Helical" evidence="1">
    <location>
        <begin position="125"/>
        <end position="144"/>
    </location>
</feature>
<keyword evidence="1" id="KW-0472">Membrane</keyword>
<reference evidence="2 3" key="1">
    <citation type="journal article" date="2010" name="Stand. Genomic Sci.">
        <title>Complete genome sequence of Spirosoma linguale type strain (1).</title>
        <authorList>
            <person name="Lail K."/>
            <person name="Sikorski J."/>
            <person name="Saunders E."/>
            <person name="Lapidus A."/>
            <person name="Glavina Del Rio T."/>
            <person name="Copeland A."/>
            <person name="Tice H."/>
            <person name="Cheng J.-F."/>
            <person name="Lucas S."/>
            <person name="Nolan M."/>
            <person name="Bruce D."/>
            <person name="Goodwin L."/>
            <person name="Pitluck S."/>
            <person name="Ivanova N."/>
            <person name="Mavromatis K."/>
            <person name="Ovchinnikova G."/>
            <person name="Pati A."/>
            <person name="Chen A."/>
            <person name="Palaniappan K."/>
            <person name="Land M."/>
            <person name="Hauser L."/>
            <person name="Chang Y.-J."/>
            <person name="Jeffries C.D."/>
            <person name="Chain P."/>
            <person name="Brettin T."/>
            <person name="Detter J.C."/>
            <person name="Schuetze A."/>
            <person name="Rohde M."/>
            <person name="Tindall B.J."/>
            <person name="Goeker M."/>
            <person name="Bristow J."/>
            <person name="Eisen J.A."/>
            <person name="Markowitz V."/>
            <person name="Hugenholtz P."/>
            <person name="Kyrpides N.C."/>
            <person name="Klenk H.-P."/>
            <person name="Chen F."/>
        </authorList>
    </citation>
    <scope>NUCLEOTIDE SEQUENCE [LARGE SCALE GENOMIC DNA]</scope>
    <source>
        <strain evidence="3">ATCC 33905 / DSM 74 / LMG 10896 / Claus 1</strain>
    </source>
</reference>
<evidence type="ECO:0000256" key="1">
    <source>
        <dbReference type="SAM" id="Phobius"/>
    </source>
</evidence>
<sequence>MDLTDRWKAMDWQASEFSYAKADLLATLKTQSKSDIARLLKSYRQSYGLMLVLTVITPLFGLLKPNEPDYLLCIGLIWAYCLILSGFLMVKFARFKLPDLSLQTADAIRASLVLVRSINTFQANFLALATPFVFLGSLLGVLIYKGRTVSELVHNHVALTIIIGSTILITLFSGRLRKFMTNRQCTALIRKLETNLQALEQA</sequence>
<keyword evidence="3" id="KW-1185">Reference proteome</keyword>
<keyword evidence="1" id="KW-1133">Transmembrane helix</keyword>